<organism evidence="2 3">
    <name type="scientific">Phytophthora megakarya</name>
    <dbReference type="NCBI Taxonomy" id="4795"/>
    <lineage>
        <taxon>Eukaryota</taxon>
        <taxon>Sar</taxon>
        <taxon>Stramenopiles</taxon>
        <taxon>Oomycota</taxon>
        <taxon>Peronosporomycetes</taxon>
        <taxon>Peronosporales</taxon>
        <taxon>Peronosporaceae</taxon>
        <taxon>Phytophthora</taxon>
    </lineage>
</organism>
<proteinExistence type="predicted"/>
<dbReference type="OrthoDB" id="118349at2759"/>
<feature type="compositionally biased region" description="Basic and acidic residues" evidence="1">
    <location>
        <begin position="267"/>
        <end position="292"/>
    </location>
</feature>
<dbReference type="Proteomes" id="UP000198211">
    <property type="component" value="Unassembled WGS sequence"/>
</dbReference>
<gene>
    <name evidence="2" type="ORF">PHMEG_0007199</name>
</gene>
<accession>A0A225WLX5</accession>
<reference evidence="3" key="1">
    <citation type="submission" date="2017-03" db="EMBL/GenBank/DDBJ databases">
        <title>Phytopthora megakarya and P. palmivora, two closely related causual agents of cacao black pod achieved similar genome size and gene model numbers by different mechanisms.</title>
        <authorList>
            <person name="Ali S."/>
            <person name="Shao J."/>
            <person name="Larry D.J."/>
            <person name="Kronmiller B."/>
            <person name="Shen D."/>
            <person name="Strem M.D."/>
            <person name="Melnick R.L."/>
            <person name="Guiltinan M.J."/>
            <person name="Tyler B.M."/>
            <person name="Meinhardt L.W."/>
            <person name="Bailey B.A."/>
        </authorList>
    </citation>
    <scope>NUCLEOTIDE SEQUENCE [LARGE SCALE GENOMIC DNA]</scope>
    <source>
        <strain evidence="3">zdho120</strain>
    </source>
</reference>
<name>A0A225WLX5_9STRA</name>
<feature type="region of interest" description="Disordered" evidence="1">
    <location>
        <begin position="232"/>
        <end position="298"/>
    </location>
</feature>
<comment type="caution">
    <text evidence="2">The sequence shown here is derived from an EMBL/GenBank/DDBJ whole genome shotgun (WGS) entry which is preliminary data.</text>
</comment>
<keyword evidence="3" id="KW-1185">Reference proteome</keyword>
<evidence type="ECO:0000256" key="1">
    <source>
        <dbReference type="SAM" id="MobiDB-lite"/>
    </source>
</evidence>
<evidence type="ECO:0000313" key="2">
    <source>
        <dbReference type="EMBL" id="OWZ18673.1"/>
    </source>
</evidence>
<sequence>MSHQKAVEEMCAKRESPWRTYEDFLQRQPVVPSPPPTLPNVFKGITTNTLDDPIHALWRLVETQYGLSNVAGVIGLVKPFDEIINTYLKSITELFQDLHSMREQLIVVKVLTVLPKHLWGFETDFLQEKFTLERVADKLSANFGTRSKSKIYALASAKLVNHVEAVPAKLKSKVLGKPKAFDRLWAMCTTIMCHYCGGEHNKMNGIGPHRKVNGPKLALDVVAGVDHRNIWSRPSAKLRKPKHEPTPKMNAKPTEISNAYSPEEEGSAERDHPRKLDRVRCPQKDGDMERTWWPEALM</sequence>
<protein>
    <submittedName>
        <fullName evidence="2">Uncharacterized protein</fullName>
    </submittedName>
</protein>
<dbReference type="EMBL" id="NBNE01000554">
    <property type="protein sequence ID" value="OWZ18673.1"/>
    <property type="molecule type" value="Genomic_DNA"/>
</dbReference>
<evidence type="ECO:0000313" key="3">
    <source>
        <dbReference type="Proteomes" id="UP000198211"/>
    </source>
</evidence>
<dbReference type="AlphaFoldDB" id="A0A225WLX5"/>